<keyword evidence="2" id="KW-0812">Transmembrane</keyword>
<reference evidence="3 5" key="1">
    <citation type="journal article" date="2023" name="Arcadia Sci">
        <title>De novo assembly of a long-read Amblyomma americanum tick genome.</title>
        <authorList>
            <person name="Chou S."/>
            <person name="Poskanzer K.E."/>
            <person name="Rollins M."/>
            <person name="Thuy-Boun P.S."/>
        </authorList>
    </citation>
    <scope>NUCLEOTIDE SEQUENCE [LARGE SCALE GENOMIC DNA]</scope>
    <source>
        <strain evidence="3">F_SG_1</strain>
        <tissue evidence="3">Salivary glands</tissue>
    </source>
</reference>
<gene>
    <name evidence="3" type="ORF">V5799_007141</name>
    <name evidence="4" type="ORF">V5799_024196</name>
</gene>
<accession>A0AAQ4DUD9</accession>
<dbReference type="Proteomes" id="UP001321473">
    <property type="component" value="Unassembled WGS sequence"/>
</dbReference>
<evidence type="ECO:0000313" key="5">
    <source>
        <dbReference type="Proteomes" id="UP001321473"/>
    </source>
</evidence>
<keyword evidence="5" id="KW-1185">Reference proteome</keyword>
<feature type="transmembrane region" description="Helical" evidence="2">
    <location>
        <begin position="41"/>
        <end position="61"/>
    </location>
</feature>
<proteinExistence type="predicted"/>
<evidence type="ECO:0000313" key="4">
    <source>
        <dbReference type="EMBL" id="KAK8772561.1"/>
    </source>
</evidence>
<feature type="compositionally biased region" description="Basic and acidic residues" evidence="1">
    <location>
        <begin position="20"/>
        <end position="34"/>
    </location>
</feature>
<sequence length="232" mass="25376">MHGFPSTRDNPAKAPYTTLEEEHRSVPTDGKSECRPPDLRYHTVAFLMAGVLVAAVTFLMADKTNKAGRADEPADNSGHFVVDNIYLELDQKYATDSKHIVTMRCNLKARALRLDGDSLGSVIPMREESGLPARDSSSYVDEDDMYAARAQASRRQSADSFGVSGTATGLPTYGTRSTGLILQDAPTRSVGAHGSVLKAHRNDAQSALQSDWARNVDQILKNMERGSMQRNF</sequence>
<organism evidence="3 5">
    <name type="scientific">Amblyomma americanum</name>
    <name type="common">Lone star tick</name>
    <dbReference type="NCBI Taxonomy" id="6943"/>
    <lineage>
        <taxon>Eukaryota</taxon>
        <taxon>Metazoa</taxon>
        <taxon>Ecdysozoa</taxon>
        <taxon>Arthropoda</taxon>
        <taxon>Chelicerata</taxon>
        <taxon>Arachnida</taxon>
        <taxon>Acari</taxon>
        <taxon>Parasitiformes</taxon>
        <taxon>Ixodida</taxon>
        <taxon>Ixodoidea</taxon>
        <taxon>Ixodidae</taxon>
        <taxon>Amblyomminae</taxon>
        <taxon>Amblyomma</taxon>
    </lineage>
</organism>
<evidence type="ECO:0000313" key="3">
    <source>
        <dbReference type="EMBL" id="KAK8766079.1"/>
    </source>
</evidence>
<comment type="caution">
    <text evidence="3">The sequence shown here is derived from an EMBL/GenBank/DDBJ whole genome shotgun (WGS) entry which is preliminary data.</text>
</comment>
<dbReference type="AlphaFoldDB" id="A0AAQ4DUD9"/>
<reference evidence="3" key="2">
    <citation type="submission" date="2023-03" db="EMBL/GenBank/DDBJ databases">
        <authorList>
            <person name="Thuy-Boun P."/>
        </authorList>
    </citation>
    <scope>NUCLEOTIDE SEQUENCE</scope>
    <source>
        <strain evidence="3">F_SG_1</strain>
        <tissue evidence="3">Salivary glands</tissue>
    </source>
</reference>
<dbReference type="EMBL" id="JARKHS020018119">
    <property type="protein sequence ID" value="KAK8772561.1"/>
    <property type="molecule type" value="Genomic_DNA"/>
</dbReference>
<keyword evidence="2" id="KW-0472">Membrane</keyword>
<reference evidence="3" key="3">
    <citation type="submission" date="2024-02" db="EMBL/GenBank/DDBJ databases">
        <authorList>
            <person name="Mcdaniel E.A."/>
            <person name="Celebi F.M."/>
            <person name="Reiter T."/>
            <person name="Weiss E.C."/>
            <person name="Chou S."/>
        </authorList>
    </citation>
    <scope>NUCLEOTIDE SEQUENCE</scope>
    <source>
        <strain evidence="3">F_SG_1</strain>
        <tissue evidence="3">Salivary glands</tissue>
    </source>
</reference>
<feature type="region of interest" description="Disordered" evidence="1">
    <location>
        <begin position="1"/>
        <end position="34"/>
    </location>
</feature>
<name>A0AAQ4DUD9_AMBAM</name>
<evidence type="ECO:0000256" key="2">
    <source>
        <dbReference type="SAM" id="Phobius"/>
    </source>
</evidence>
<dbReference type="EMBL" id="JARKHS020026721">
    <property type="protein sequence ID" value="KAK8766079.1"/>
    <property type="molecule type" value="Genomic_DNA"/>
</dbReference>
<evidence type="ECO:0008006" key="6">
    <source>
        <dbReference type="Google" id="ProtNLM"/>
    </source>
</evidence>
<keyword evidence="2" id="KW-1133">Transmembrane helix</keyword>
<evidence type="ECO:0000256" key="1">
    <source>
        <dbReference type="SAM" id="MobiDB-lite"/>
    </source>
</evidence>
<protein>
    <recommendedName>
        <fullName evidence="6">Transmembrane protein</fullName>
    </recommendedName>
</protein>